<dbReference type="HOGENOM" id="CLU_274919_0_0_1"/>
<dbReference type="InParanoid" id="B7GCG3"/>
<evidence type="ECO:0000313" key="3">
    <source>
        <dbReference type="Proteomes" id="UP000000759"/>
    </source>
</evidence>
<dbReference type="GeneID" id="7198552"/>
<feature type="region of interest" description="Disordered" evidence="1">
    <location>
        <begin position="475"/>
        <end position="495"/>
    </location>
</feature>
<dbReference type="AlphaFoldDB" id="B7GCG3"/>
<dbReference type="RefSeq" id="XP_002184706.1">
    <property type="nucleotide sequence ID" value="XM_002184670.1"/>
</dbReference>
<feature type="compositionally biased region" description="Basic and acidic residues" evidence="1">
    <location>
        <begin position="526"/>
        <end position="548"/>
    </location>
</feature>
<reference evidence="3" key="2">
    <citation type="submission" date="2008-08" db="EMBL/GenBank/DDBJ databases">
        <authorList>
            <consortium name="Diatom Consortium"/>
            <person name="Grigoriev I."/>
            <person name="Grimwood J."/>
            <person name="Kuo A."/>
            <person name="Otillar R.P."/>
            <person name="Salamov A."/>
            <person name="Detter J.C."/>
            <person name="Lindquist E."/>
            <person name="Shapiro H."/>
            <person name="Lucas S."/>
            <person name="Glavina del Rio T."/>
            <person name="Pitluck S."/>
            <person name="Rokhsar D."/>
            <person name="Bowler C."/>
        </authorList>
    </citation>
    <scope>GENOME REANNOTATION</scope>
    <source>
        <strain evidence="3">CCAP 1055/1</strain>
    </source>
</reference>
<dbReference type="Proteomes" id="UP000000759">
    <property type="component" value="Chromosome 25"/>
</dbReference>
<proteinExistence type="predicted"/>
<gene>
    <name evidence="2" type="ORF">PHATRDRAFT_49963</name>
</gene>
<keyword evidence="3" id="KW-1185">Reference proteome</keyword>
<reference evidence="2 3" key="1">
    <citation type="journal article" date="2008" name="Nature">
        <title>The Phaeodactylum genome reveals the evolutionary history of diatom genomes.</title>
        <authorList>
            <person name="Bowler C."/>
            <person name="Allen A.E."/>
            <person name="Badger J.H."/>
            <person name="Grimwood J."/>
            <person name="Jabbari K."/>
            <person name="Kuo A."/>
            <person name="Maheswari U."/>
            <person name="Martens C."/>
            <person name="Maumus F."/>
            <person name="Otillar R.P."/>
            <person name="Rayko E."/>
            <person name="Salamov A."/>
            <person name="Vandepoele K."/>
            <person name="Beszteri B."/>
            <person name="Gruber A."/>
            <person name="Heijde M."/>
            <person name="Katinka M."/>
            <person name="Mock T."/>
            <person name="Valentin K."/>
            <person name="Verret F."/>
            <person name="Berges J.A."/>
            <person name="Brownlee C."/>
            <person name="Cadoret J.P."/>
            <person name="Chiovitti A."/>
            <person name="Choi C.J."/>
            <person name="Coesel S."/>
            <person name="De Martino A."/>
            <person name="Detter J.C."/>
            <person name="Durkin C."/>
            <person name="Falciatore A."/>
            <person name="Fournet J."/>
            <person name="Haruta M."/>
            <person name="Huysman M.J."/>
            <person name="Jenkins B.D."/>
            <person name="Jiroutova K."/>
            <person name="Jorgensen R.E."/>
            <person name="Joubert Y."/>
            <person name="Kaplan A."/>
            <person name="Kroger N."/>
            <person name="Kroth P.G."/>
            <person name="La Roche J."/>
            <person name="Lindquist E."/>
            <person name="Lommer M."/>
            <person name="Martin-Jezequel V."/>
            <person name="Lopez P.J."/>
            <person name="Lucas S."/>
            <person name="Mangogna M."/>
            <person name="McGinnis K."/>
            <person name="Medlin L.K."/>
            <person name="Montsant A."/>
            <person name="Oudot-Le Secq M.P."/>
            <person name="Napoli C."/>
            <person name="Obornik M."/>
            <person name="Parker M.S."/>
            <person name="Petit J.L."/>
            <person name="Porcel B.M."/>
            <person name="Poulsen N."/>
            <person name="Robison M."/>
            <person name="Rychlewski L."/>
            <person name="Rynearson T.A."/>
            <person name="Schmutz J."/>
            <person name="Shapiro H."/>
            <person name="Siaut M."/>
            <person name="Stanley M."/>
            <person name="Sussman M.R."/>
            <person name="Taylor A.R."/>
            <person name="Vardi A."/>
            <person name="von Dassow P."/>
            <person name="Vyverman W."/>
            <person name="Willis A."/>
            <person name="Wyrwicz L.S."/>
            <person name="Rokhsar D.S."/>
            <person name="Weissenbach J."/>
            <person name="Armbrust E.V."/>
            <person name="Green B.R."/>
            <person name="Van de Peer Y."/>
            <person name="Grigoriev I.V."/>
        </authorList>
    </citation>
    <scope>NUCLEOTIDE SEQUENCE [LARGE SCALE GENOMIC DNA]</scope>
    <source>
        <strain evidence="2 3">CCAP 1055/1</strain>
    </source>
</reference>
<dbReference type="EMBL" id="CM000627">
    <property type="protein sequence ID" value="EEC43765.1"/>
    <property type="molecule type" value="Genomic_DNA"/>
</dbReference>
<feature type="compositionally biased region" description="Polar residues" evidence="1">
    <location>
        <begin position="336"/>
        <end position="350"/>
    </location>
</feature>
<dbReference type="PaxDb" id="2850-Phatr49963"/>
<feature type="region of interest" description="Disordered" evidence="1">
    <location>
        <begin position="517"/>
        <end position="632"/>
    </location>
</feature>
<evidence type="ECO:0000256" key="1">
    <source>
        <dbReference type="SAM" id="MobiDB-lite"/>
    </source>
</evidence>
<protein>
    <submittedName>
        <fullName evidence="2">Uncharacterized protein</fullName>
    </submittedName>
</protein>
<name>B7GCG3_PHATC</name>
<organism evidence="2 3">
    <name type="scientific">Phaeodactylum tricornutum (strain CCAP 1055/1)</name>
    <dbReference type="NCBI Taxonomy" id="556484"/>
    <lineage>
        <taxon>Eukaryota</taxon>
        <taxon>Sar</taxon>
        <taxon>Stramenopiles</taxon>
        <taxon>Ochrophyta</taxon>
        <taxon>Bacillariophyta</taxon>
        <taxon>Bacillariophyceae</taxon>
        <taxon>Bacillariophycidae</taxon>
        <taxon>Naviculales</taxon>
        <taxon>Phaeodactylaceae</taxon>
        <taxon>Phaeodactylum</taxon>
    </lineage>
</organism>
<feature type="compositionally biased region" description="Basic residues" evidence="1">
    <location>
        <begin position="577"/>
        <end position="586"/>
    </location>
</feature>
<dbReference type="KEGG" id="pti:PHATRDRAFT_49963"/>
<evidence type="ECO:0000313" key="2">
    <source>
        <dbReference type="EMBL" id="EEC43765.1"/>
    </source>
</evidence>
<sequence length="632" mass="69436">MSTENNSPLPPSQVYNEQQYPSGIDAMDWELQLNIADSFGTAFDQPKVLEGYMDDNADAEPFRYLSHWYVTDRASPTPMQRVALPADYVFTQKSLSIAGWLQPSTSASKSTASRNLSSTAPEPIFVTLDAAEYLAFDRTRRYRGYWVGTADALYWLQQPETKRWNGALSQQDLHVEWRAALALLSNLLDLVFTDERTAAVYARSTMLDTYKALTDQCGDEPFDKELLVHLRKLVKPHLIGACPVLSGNCKFLKSLMAAKPSKSGSLTPERILESIAVAEARSQIHPWGESKIALDRPFDPDDFAPEVLGKSEKGVETSIPQPGKKKKKKRKVSDCLTEQQKGQANQKTSRVQLDAGIAGDVCIVPSDKNTFCPLKKIKRPTFASDTTVASEPPFLASASPLEIALMTPLDLDQTLLDKAIQLKGSVMVSSTLTPKCASGANSLYGSDDNVPSLHLKRNRKASNKRKADINMLKTAQKAHSAESGTVQSKDGDKGGLRLLADTEKAADAVNTQCHADAHRLKTSKKGRSDKNDMASLKDTESSIDRADDPGLSCTRLPLKSGDKAAGAAFESRERPKLLQKTHKKPRLLKESNPFEDEGREAVVEQRVNLADLPAQKKAEPMSPTMTMKDAPS</sequence>
<feature type="region of interest" description="Disordered" evidence="1">
    <location>
        <begin position="303"/>
        <end position="350"/>
    </location>
</feature>
<accession>B7GCG3</accession>